<feature type="chain" id="PRO_5035443356" description="Mid2 domain-containing protein" evidence="7">
    <location>
        <begin position="22"/>
        <end position="450"/>
    </location>
</feature>
<evidence type="ECO:0000256" key="4">
    <source>
        <dbReference type="ARBA" id="ARBA00023136"/>
    </source>
</evidence>
<evidence type="ECO:0008006" key="10">
    <source>
        <dbReference type="Google" id="ProtNLM"/>
    </source>
</evidence>
<name>A0A8K0V0R7_9AGAR</name>
<dbReference type="PANTHER" id="PTHR15549">
    <property type="entry name" value="PAIRED IMMUNOGLOBULIN-LIKE TYPE 2 RECEPTOR"/>
    <property type="match status" value="1"/>
</dbReference>
<feature type="compositionally biased region" description="Polar residues" evidence="5">
    <location>
        <begin position="411"/>
        <end position="426"/>
    </location>
</feature>
<evidence type="ECO:0000256" key="7">
    <source>
        <dbReference type="SAM" id="SignalP"/>
    </source>
</evidence>
<keyword evidence="7" id="KW-0732">Signal</keyword>
<protein>
    <recommendedName>
        <fullName evidence="10">Mid2 domain-containing protein</fullName>
    </recommendedName>
</protein>
<feature type="non-terminal residue" evidence="8">
    <location>
        <position position="1"/>
    </location>
</feature>
<keyword evidence="2 6" id="KW-0812">Transmembrane</keyword>
<dbReference type="GO" id="GO:0071944">
    <property type="term" value="C:cell periphery"/>
    <property type="evidence" value="ECO:0007669"/>
    <property type="project" value="UniProtKB-ARBA"/>
</dbReference>
<evidence type="ECO:0000256" key="1">
    <source>
        <dbReference type="ARBA" id="ARBA00004167"/>
    </source>
</evidence>
<feature type="compositionally biased region" description="Low complexity" evidence="5">
    <location>
        <begin position="440"/>
        <end position="450"/>
    </location>
</feature>
<evidence type="ECO:0000313" key="8">
    <source>
        <dbReference type="EMBL" id="KAH8108135.1"/>
    </source>
</evidence>
<comment type="subcellular location">
    <subcellularLocation>
        <location evidence="1">Membrane</location>
        <topology evidence="1">Single-pass membrane protein</topology>
    </subcellularLocation>
</comment>
<feature type="region of interest" description="Disordered" evidence="5">
    <location>
        <begin position="407"/>
        <end position="450"/>
    </location>
</feature>
<dbReference type="GO" id="GO:0016020">
    <property type="term" value="C:membrane"/>
    <property type="evidence" value="ECO:0007669"/>
    <property type="project" value="UniProtKB-SubCell"/>
</dbReference>
<reference evidence="8" key="1">
    <citation type="journal article" date="2021" name="New Phytol.">
        <title>Evolutionary innovations through gain and loss of genes in the ectomycorrhizal Boletales.</title>
        <authorList>
            <person name="Wu G."/>
            <person name="Miyauchi S."/>
            <person name="Morin E."/>
            <person name="Kuo A."/>
            <person name="Drula E."/>
            <person name="Varga T."/>
            <person name="Kohler A."/>
            <person name="Feng B."/>
            <person name="Cao Y."/>
            <person name="Lipzen A."/>
            <person name="Daum C."/>
            <person name="Hundley H."/>
            <person name="Pangilinan J."/>
            <person name="Johnson J."/>
            <person name="Barry K."/>
            <person name="LaButti K."/>
            <person name="Ng V."/>
            <person name="Ahrendt S."/>
            <person name="Min B."/>
            <person name="Choi I.G."/>
            <person name="Park H."/>
            <person name="Plett J.M."/>
            <person name="Magnuson J."/>
            <person name="Spatafora J.W."/>
            <person name="Nagy L.G."/>
            <person name="Henrissat B."/>
            <person name="Grigoriev I.V."/>
            <person name="Yang Z.L."/>
            <person name="Xu J."/>
            <person name="Martin F.M."/>
        </authorList>
    </citation>
    <scope>NUCLEOTIDE SEQUENCE</scope>
    <source>
        <strain evidence="8">KKN 215</strain>
    </source>
</reference>
<feature type="compositionally biased region" description="Low complexity" evidence="5">
    <location>
        <begin position="207"/>
        <end position="222"/>
    </location>
</feature>
<evidence type="ECO:0000256" key="5">
    <source>
        <dbReference type="SAM" id="MobiDB-lite"/>
    </source>
</evidence>
<dbReference type="Gene3D" id="1.20.5.510">
    <property type="entry name" value="Single helix bin"/>
    <property type="match status" value="1"/>
</dbReference>
<evidence type="ECO:0000256" key="2">
    <source>
        <dbReference type="ARBA" id="ARBA00022692"/>
    </source>
</evidence>
<feature type="transmembrane region" description="Helical" evidence="6">
    <location>
        <begin position="249"/>
        <end position="270"/>
    </location>
</feature>
<feature type="compositionally biased region" description="Low complexity" evidence="5">
    <location>
        <begin position="179"/>
        <end position="197"/>
    </location>
</feature>
<comment type="caution">
    <text evidence="8">The sequence shown here is derived from an EMBL/GenBank/DDBJ whole genome shotgun (WGS) entry which is preliminary data.</text>
</comment>
<dbReference type="Proteomes" id="UP000813824">
    <property type="component" value="Unassembled WGS sequence"/>
</dbReference>
<feature type="region of interest" description="Disordered" evidence="5">
    <location>
        <begin position="154"/>
        <end position="222"/>
    </location>
</feature>
<keyword evidence="4 6" id="KW-0472">Membrane</keyword>
<keyword evidence="3 6" id="KW-1133">Transmembrane helix</keyword>
<dbReference type="AlphaFoldDB" id="A0A8K0V0R7"/>
<dbReference type="CDD" id="cd12087">
    <property type="entry name" value="TM_EGFR-like"/>
    <property type="match status" value="1"/>
</dbReference>
<dbReference type="OrthoDB" id="2758323at2759"/>
<sequence length="450" mass="48520">RHRHFLKSALASLFLYFFSEGAFLSLDVVNLPLATLDFLSQRPVSPFCSGSGFHSCLQVSCLTCVVTSLIPFTVLTVQHIQLLVLRSRQGQRRPSSTFCLNIGNCDCNNLNPDCPDCPCSMSYAILSPLALLTYASSRLDLCCEIAPGAKMSVNPDTSTADTLSDPSLTTAPPPDPEQTASSIPSPLISLPSPSTASGDSPSQVDPTSLAQETTATSTTVRVPTLAPVSTSLSAPSEALASHKSKAGPIAGGVIGGVALLVLLIFAFFFWRSRKRRQMAPSAEFMRHPASKVTVQPPAMSAPPLLRDMSNRNSAEDTAAITAMPHSRNIEEQHEHDPPPPFSPGAFSDPIYEKITAAAMQRREIERMQMFRHHPYRDSPTDTFAYVDDDTGSDADSRREIMSDYHHDQASAGGSSYAHTHTTNTQGHGVFVLSSPPPLQPLRRVSSSLAQ</sequence>
<keyword evidence="9" id="KW-1185">Reference proteome</keyword>
<evidence type="ECO:0000313" key="9">
    <source>
        <dbReference type="Proteomes" id="UP000813824"/>
    </source>
</evidence>
<feature type="compositionally biased region" description="Polar residues" evidence="5">
    <location>
        <begin position="154"/>
        <end position="170"/>
    </location>
</feature>
<evidence type="ECO:0000256" key="6">
    <source>
        <dbReference type="SAM" id="Phobius"/>
    </source>
</evidence>
<proteinExistence type="predicted"/>
<gene>
    <name evidence="8" type="ORF">BXZ70DRAFT_40344</name>
</gene>
<organism evidence="8 9">
    <name type="scientific">Cristinia sonorae</name>
    <dbReference type="NCBI Taxonomy" id="1940300"/>
    <lineage>
        <taxon>Eukaryota</taxon>
        <taxon>Fungi</taxon>
        <taxon>Dikarya</taxon>
        <taxon>Basidiomycota</taxon>
        <taxon>Agaricomycotina</taxon>
        <taxon>Agaricomycetes</taxon>
        <taxon>Agaricomycetidae</taxon>
        <taxon>Agaricales</taxon>
        <taxon>Pleurotineae</taxon>
        <taxon>Stephanosporaceae</taxon>
        <taxon>Cristinia</taxon>
    </lineage>
</organism>
<accession>A0A8K0V0R7</accession>
<dbReference type="EMBL" id="JAEVFJ010000001">
    <property type="protein sequence ID" value="KAH8108135.1"/>
    <property type="molecule type" value="Genomic_DNA"/>
</dbReference>
<feature type="signal peptide" evidence="7">
    <location>
        <begin position="1"/>
        <end position="21"/>
    </location>
</feature>
<evidence type="ECO:0000256" key="3">
    <source>
        <dbReference type="ARBA" id="ARBA00022989"/>
    </source>
</evidence>
<dbReference type="InterPro" id="IPR051694">
    <property type="entry name" value="Immunoregulatory_rcpt-like"/>
</dbReference>